<reference evidence="9 10" key="1">
    <citation type="submission" date="2020-08" db="EMBL/GenBank/DDBJ databases">
        <title>Genomic Encyclopedia of Type Strains, Phase IV (KMG-IV): sequencing the most valuable type-strain genomes for metagenomic binning, comparative biology and taxonomic classification.</title>
        <authorList>
            <person name="Goeker M."/>
        </authorList>
    </citation>
    <scope>NUCLEOTIDE SEQUENCE [LARGE SCALE GENOMIC DNA]</scope>
    <source>
        <strain evidence="9 10">DSM 21458</strain>
    </source>
</reference>
<name>A0A841HXU1_9DEIO</name>
<dbReference type="GO" id="GO:0005829">
    <property type="term" value="C:cytosol"/>
    <property type="evidence" value="ECO:0007669"/>
    <property type="project" value="TreeGrafter"/>
</dbReference>
<keyword evidence="10" id="KW-1185">Reference proteome</keyword>
<feature type="binding site" evidence="6">
    <location>
        <position position="181"/>
    </location>
    <ligand>
        <name>substrate</name>
    </ligand>
</feature>
<feature type="domain" description="Peptidase M24" evidence="8">
    <location>
        <begin position="13"/>
        <end position="245"/>
    </location>
</feature>
<proteinExistence type="inferred from homology"/>
<dbReference type="EMBL" id="JACHHG010000003">
    <property type="protein sequence ID" value="MBB6097693.1"/>
    <property type="molecule type" value="Genomic_DNA"/>
</dbReference>
<evidence type="ECO:0000256" key="2">
    <source>
        <dbReference type="ARBA" id="ARBA00022438"/>
    </source>
</evidence>
<comment type="caution">
    <text evidence="9">The sequence shown here is derived from an EMBL/GenBank/DDBJ whole genome shotgun (WGS) entry which is preliminary data.</text>
</comment>
<evidence type="ECO:0000256" key="5">
    <source>
        <dbReference type="ARBA" id="ARBA00022801"/>
    </source>
</evidence>
<keyword evidence="4 6" id="KW-0479">Metal-binding</keyword>
<feature type="binding site" evidence="6">
    <location>
        <position position="83"/>
    </location>
    <ligand>
        <name>substrate</name>
    </ligand>
</feature>
<dbReference type="NCBIfam" id="TIGR00500">
    <property type="entry name" value="met_pdase_I"/>
    <property type="match status" value="1"/>
</dbReference>
<dbReference type="GO" id="GO:0070006">
    <property type="term" value="F:metalloaminopeptidase activity"/>
    <property type="evidence" value="ECO:0007669"/>
    <property type="project" value="UniProtKB-UniRule"/>
</dbReference>
<dbReference type="HAMAP" id="MF_01974">
    <property type="entry name" value="MetAP_1"/>
    <property type="match status" value="1"/>
</dbReference>
<evidence type="ECO:0000256" key="1">
    <source>
        <dbReference type="ARBA" id="ARBA00002521"/>
    </source>
</evidence>
<dbReference type="GO" id="GO:0006508">
    <property type="term" value="P:proteolysis"/>
    <property type="evidence" value="ECO:0007669"/>
    <property type="project" value="UniProtKB-KW"/>
</dbReference>
<keyword evidence="3 6" id="KW-0645">Protease</keyword>
<feature type="binding site" evidence="6">
    <location>
        <position position="174"/>
    </location>
    <ligand>
        <name>a divalent metal cation</name>
        <dbReference type="ChEBI" id="CHEBI:60240"/>
        <label>2</label>
        <note>catalytic</note>
    </ligand>
</feature>
<accession>A0A841HXU1</accession>
<dbReference type="InterPro" id="IPR001714">
    <property type="entry name" value="Pept_M24_MAP"/>
</dbReference>
<dbReference type="PANTHER" id="PTHR43330:SF27">
    <property type="entry name" value="METHIONINE AMINOPEPTIDASE"/>
    <property type="match status" value="1"/>
</dbReference>
<dbReference type="InterPro" id="IPR036005">
    <property type="entry name" value="Creatinase/aminopeptidase-like"/>
</dbReference>
<dbReference type="RefSeq" id="WP_183985378.1">
    <property type="nucleotide sequence ID" value="NZ_JACHHG010000003.1"/>
</dbReference>
<comment type="function">
    <text evidence="1 6">Removes the N-terminal methionine from nascent proteins. The N-terminal methionine is often cleaved when the second residue in the primary sequence is small and uncharged (Met-Ala-, Cys, Gly, Pro, Ser, Thr, or Val). Requires deformylation of the N(alpha)-formylated initiator methionine before it can be hydrolyzed.</text>
</comment>
<dbReference type="PANTHER" id="PTHR43330">
    <property type="entry name" value="METHIONINE AMINOPEPTIDASE"/>
    <property type="match status" value="1"/>
</dbReference>
<dbReference type="PRINTS" id="PR00599">
    <property type="entry name" value="MAPEPTIDASE"/>
</dbReference>
<dbReference type="GO" id="GO:0004239">
    <property type="term" value="F:initiator methionyl aminopeptidase activity"/>
    <property type="evidence" value="ECO:0007669"/>
    <property type="project" value="UniProtKB-UniRule"/>
</dbReference>
<feature type="binding site" evidence="6">
    <location>
        <position position="238"/>
    </location>
    <ligand>
        <name>a divalent metal cation</name>
        <dbReference type="ChEBI" id="CHEBI:60240"/>
        <label>2</label>
        <note>catalytic</note>
    </ligand>
</feature>
<feature type="binding site" evidence="6">
    <location>
        <position position="100"/>
    </location>
    <ligand>
        <name>a divalent metal cation</name>
        <dbReference type="ChEBI" id="CHEBI:60240"/>
        <label>1</label>
    </ligand>
</feature>
<dbReference type="AlphaFoldDB" id="A0A841HXU1"/>
<dbReference type="CDD" id="cd01086">
    <property type="entry name" value="MetAP1"/>
    <property type="match status" value="1"/>
</dbReference>
<dbReference type="Pfam" id="PF00557">
    <property type="entry name" value="Peptidase_M24"/>
    <property type="match status" value="1"/>
</dbReference>
<keyword evidence="5 6" id="KW-0378">Hydrolase</keyword>
<comment type="cofactor">
    <cofactor evidence="6">
        <name>Co(2+)</name>
        <dbReference type="ChEBI" id="CHEBI:48828"/>
    </cofactor>
    <cofactor evidence="6">
        <name>Zn(2+)</name>
        <dbReference type="ChEBI" id="CHEBI:29105"/>
    </cofactor>
    <cofactor evidence="6">
        <name>Mn(2+)</name>
        <dbReference type="ChEBI" id="CHEBI:29035"/>
    </cofactor>
    <cofactor evidence="6">
        <name>Fe(2+)</name>
        <dbReference type="ChEBI" id="CHEBI:29033"/>
    </cofactor>
    <text evidence="6">Binds 2 divalent metal cations per subunit. Has a high-affinity and a low affinity metal-binding site. The true nature of the physiological cofactor is under debate. The enzyme is active with cobalt, zinc, manganese or divalent iron ions. Most likely, methionine aminopeptidases function as mononuclear Fe(2+)-metalloproteases under physiological conditions, and the catalytically relevant metal-binding site has been assigned to the histidine-containing high-affinity site.</text>
</comment>
<comment type="catalytic activity">
    <reaction evidence="6 7">
        <text>Release of N-terminal amino acids, preferentially methionine, from peptides and arylamides.</text>
        <dbReference type="EC" id="3.4.11.18"/>
    </reaction>
</comment>
<evidence type="ECO:0000259" key="8">
    <source>
        <dbReference type="Pfam" id="PF00557"/>
    </source>
</evidence>
<feature type="binding site" evidence="6">
    <location>
        <position position="238"/>
    </location>
    <ligand>
        <name>a divalent metal cation</name>
        <dbReference type="ChEBI" id="CHEBI:60240"/>
        <label>1</label>
    </ligand>
</feature>
<feature type="binding site" evidence="6">
    <location>
        <position position="207"/>
    </location>
    <ligand>
        <name>a divalent metal cation</name>
        <dbReference type="ChEBI" id="CHEBI:60240"/>
        <label>2</label>
        <note>catalytic</note>
    </ligand>
</feature>
<dbReference type="Proteomes" id="UP000569951">
    <property type="component" value="Unassembled WGS sequence"/>
</dbReference>
<protein>
    <recommendedName>
        <fullName evidence="6 7">Methionine aminopeptidase</fullName>
        <shortName evidence="6">MAP</shortName>
        <shortName evidence="6">MetAP</shortName>
        <ecNumber evidence="6 7">3.4.11.18</ecNumber>
    </recommendedName>
    <alternativeName>
        <fullName evidence="6">Peptidase M</fullName>
    </alternativeName>
</protein>
<comment type="subunit">
    <text evidence="6">Monomer.</text>
</comment>
<evidence type="ECO:0000313" key="9">
    <source>
        <dbReference type="EMBL" id="MBB6097693.1"/>
    </source>
</evidence>
<evidence type="ECO:0000256" key="3">
    <source>
        <dbReference type="ARBA" id="ARBA00022670"/>
    </source>
</evidence>
<feature type="binding site" evidence="6">
    <location>
        <position position="111"/>
    </location>
    <ligand>
        <name>a divalent metal cation</name>
        <dbReference type="ChEBI" id="CHEBI:60240"/>
        <label>1</label>
    </ligand>
</feature>
<evidence type="ECO:0000313" key="10">
    <source>
        <dbReference type="Proteomes" id="UP000569951"/>
    </source>
</evidence>
<evidence type="ECO:0000256" key="4">
    <source>
        <dbReference type="ARBA" id="ARBA00022723"/>
    </source>
</evidence>
<sequence>MARITLKNSKEIEGLRKAGHLVAETFKLLEPHVKPGVSLLELDRIAEEFIRSQGAIPAYVGYSNGITPFPNTLCISVNEVICHGIPSPRKLREGDIVGVDIGVKLGGFYGDACYTYTVGSVSPATQRLVDTARECLEAGIREVKPGARIGDIGAAIQELAEGRGYGVVREYIGHGVGRNLHEAPDVPHFGRRGTGTKLVPGMVFTIEPMINAGGYETEVLEDTWTVVTRDRSLSAQFEHTVAVTESGVDILTL</sequence>
<feature type="binding site" evidence="6">
    <location>
        <position position="111"/>
    </location>
    <ligand>
        <name>a divalent metal cation</name>
        <dbReference type="ChEBI" id="CHEBI:60240"/>
        <label>2</label>
        <note>catalytic</note>
    </ligand>
</feature>
<dbReference type="EC" id="3.4.11.18" evidence="6 7"/>
<dbReference type="SUPFAM" id="SSF55920">
    <property type="entry name" value="Creatinase/aminopeptidase"/>
    <property type="match status" value="1"/>
</dbReference>
<dbReference type="GO" id="GO:0046872">
    <property type="term" value="F:metal ion binding"/>
    <property type="evidence" value="ECO:0007669"/>
    <property type="project" value="UniProtKB-UniRule"/>
</dbReference>
<evidence type="ECO:0000256" key="7">
    <source>
        <dbReference type="RuleBase" id="RU003653"/>
    </source>
</evidence>
<dbReference type="InterPro" id="IPR002467">
    <property type="entry name" value="Pept_M24A_MAP1"/>
</dbReference>
<keyword evidence="2 6" id="KW-0031">Aminopeptidase</keyword>
<dbReference type="Gene3D" id="3.90.230.10">
    <property type="entry name" value="Creatinase/methionine aminopeptidase superfamily"/>
    <property type="match status" value="1"/>
</dbReference>
<evidence type="ECO:0000256" key="6">
    <source>
        <dbReference type="HAMAP-Rule" id="MF_01974"/>
    </source>
</evidence>
<organism evidence="9 10">
    <name type="scientific">Deinobacterium chartae</name>
    <dbReference type="NCBI Taxonomy" id="521158"/>
    <lineage>
        <taxon>Bacteria</taxon>
        <taxon>Thermotogati</taxon>
        <taxon>Deinococcota</taxon>
        <taxon>Deinococci</taxon>
        <taxon>Deinococcales</taxon>
        <taxon>Deinococcaceae</taxon>
        <taxon>Deinobacterium</taxon>
    </lineage>
</organism>
<gene>
    <name evidence="6" type="primary">map</name>
    <name evidence="9" type="ORF">HNR42_001110</name>
</gene>
<comment type="similarity">
    <text evidence="6">Belongs to the peptidase M24A family. Methionine aminopeptidase type 1 subfamily.</text>
</comment>
<dbReference type="PROSITE" id="PS00680">
    <property type="entry name" value="MAP_1"/>
    <property type="match status" value="1"/>
</dbReference>
<dbReference type="InterPro" id="IPR000994">
    <property type="entry name" value="Pept_M24"/>
</dbReference>